<evidence type="ECO:0000256" key="1">
    <source>
        <dbReference type="ARBA" id="ARBA00023125"/>
    </source>
</evidence>
<dbReference type="SUPFAM" id="SSF46689">
    <property type="entry name" value="Homeodomain-like"/>
    <property type="match status" value="1"/>
</dbReference>
<dbReference type="InterPro" id="IPR050624">
    <property type="entry name" value="HTH-type_Tx_Regulator"/>
</dbReference>
<protein>
    <submittedName>
        <fullName evidence="4">TetR/AcrR family transcriptional regulator</fullName>
    </submittedName>
</protein>
<proteinExistence type="predicted"/>
<reference evidence="4 5" key="1">
    <citation type="journal article" date="2019" name="Int. J. Syst. Evol. Microbiol.">
        <title>The Global Catalogue of Microorganisms (GCM) 10K type strain sequencing project: providing services to taxonomists for standard genome sequencing and annotation.</title>
        <authorList>
            <consortium name="The Broad Institute Genomics Platform"/>
            <consortium name="The Broad Institute Genome Sequencing Center for Infectious Disease"/>
            <person name="Wu L."/>
            <person name="Ma J."/>
        </authorList>
    </citation>
    <scope>NUCLEOTIDE SEQUENCE [LARGE SCALE GENOMIC DNA]</scope>
    <source>
        <strain evidence="4 5">JCM 1407</strain>
    </source>
</reference>
<feature type="DNA-binding region" description="H-T-H motif" evidence="2">
    <location>
        <begin position="33"/>
        <end position="52"/>
    </location>
</feature>
<organism evidence="4 5">
    <name type="scientific">Clostridium oceanicum</name>
    <dbReference type="NCBI Taxonomy" id="1543"/>
    <lineage>
        <taxon>Bacteria</taxon>
        <taxon>Bacillati</taxon>
        <taxon>Bacillota</taxon>
        <taxon>Clostridia</taxon>
        <taxon>Eubacteriales</taxon>
        <taxon>Clostridiaceae</taxon>
        <taxon>Clostridium</taxon>
    </lineage>
</organism>
<sequence>METVFKSIDIEKRDKIINSALEEFGEYGFEKASINSIVKNASISKGFLYHHLNGKEELYNYLEDFSFRITLDAIKNNIDWKEEDIFIRIKQIAQIKFKLLHRYPYIYKFFTQSLKNKTPKDIEKLLKKQPLELSKKVYEYNIDFSKFKDQENIKEQVDIIRWSIEKFGEEYVDKVKNSKDSFDYNIVWKEFYNYMSVLKKALYK</sequence>
<evidence type="ECO:0000256" key="2">
    <source>
        <dbReference type="PROSITE-ProRule" id="PRU00335"/>
    </source>
</evidence>
<keyword evidence="5" id="KW-1185">Reference proteome</keyword>
<evidence type="ECO:0000313" key="5">
    <source>
        <dbReference type="Proteomes" id="UP001501510"/>
    </source>
</evidence>
<dbReference type="Pfam" id="PF00440">
    <property type="entry name" value="TetR_N"/>
    <property type="match status" value="1"/>
</dbReference>
<evidence type="ECO:0000313" key="4">
    <source>
        <dbReference type="EMBL" id="GAA0736271.1"/>
    </source>
</evidence>
<dbReference type="InterPro" id="IPR036271">
    <property type="entry name" value="Tet_transcr_reg_TetR-rel_C_sf"/>
</dbReference>
<comment type="caution">
    <text evidence="4">The sequence shown here is derived from an EMBL/GenBank/DDBJ whole genome shotgun (WGS) entry which is preliminary data.</text>
</comment>
<feature type="domain" description="HTH tetR-type" evidence="3">
    <location>
        <begin position="10"/>
        <end position="70"/>
    </location>
</feature>
<evidence type="ECO:0000259" key="3">
    <source>
        <dbReference type="PROSITE" id="PS50977"/>
    </source>
</evidence>
<dbReference type="PANTHER" id="PTHR43479">
    <property type="entry name" value="ACREF/ENVCD OPERON REPRESSOR-RELATED"/>
    <property type="match status" value="1"/>
</dbReference>
<dbReference type="InterPro" id="IPR009057">
    <property type="entry name" value="Homeodomain-like_sf"/>
</dbReference>
<accession>A0ABN1JCY5</accession>
<dbReference type="PRINTS" id="PR00455">
    <property type="entry name" value="HTHTETR"/>
</dbReference>
<dbReference type="PROSITE" id="PS50977">
    <property type="entry name" value="HTH_TETR_2"/>
    <property type="match status" value="1"/>
</dbReference>
<dbReference type="RefSeq" id="WP_343759657.1">
    <property type="nucleotide sequence ID" value="NZ_BAAACG010000006.1"/>
</dbReference>
<dbReference type="EMBL" id="BAAACG010000006">
    <property type="protein sequence ID" value="GAA0736271.1"/>
    <property type="molecule type" value="Genomic_DNA"/>
</dbReference>
<dbReference type="Proteomes" id="UP001501510">
    <property type="component" value="Unassembled WGS sequence"/>
</dbReference>
<dbReference type="PANTHER" id="PTHR43479:SF11">
    <property type="entry name" value="ACREF_ENVCD OPERON REPRESSOR-RELATED"/>
    <property type="match status" value="1"/>
</dbReference>
<dbReference type="Gene3D" id="1.10.10.60">
    <property type="entry name" value="Homeodomain-like"/>
    <property type="match status" value="1"/>
</dbReference>
<name>A0ABN1JCY5_9CLOT</name>
<dbReference type="InterPro" id="IPR001647">
    <property type="entry name" value="HTH_TetR"/>
</dbReference>
<gene>
    <name evidence="4" type="ORF">GCM10008906_11060</name>
</gene>
<dbReference type="SUPFAM" id="SSF48498">
    <property type="entry name" value="Tetracyclin repressor-like, C-terminal domain"/>
    <property type="match status" value="1"/>
</dbReference>
<keyword evidence="1 2" id="KW-0238">DNA-binding</keyword>
<dbReference type="Gene3D" id="1.10.357.10">
    <property type="entry name" value="Tetracycline Repressor, domain 2"/>
    <property type="match status" value="1"/>
</dbReference>